<dbReference type="EC" id="5.6.2.2" evidence="8"/>
<dbReference type="SMART" id="SM00434">
    <property type="entry name" value="TOP4c"/>
    <property type="match status" value="1"/>
</dbReference>
<dbReference type="FunFam" id="1.10.268.10:FF:000001">
    <property type="entry name" value="DNA gyrase subunit A"/>
    <property type="match status" value="1"/>
</dbReference>
<evidence type="ECO:0000256" key="2">
    <source>
        <dbReference type="ARBA" id="ARBA00008263"/>
    </source>
</evidence>
<feature type="domain" description="Topo IIA-type catalytic" evidence="11">
    <location>
        <begin position="60"/>
        <end position="556"/>
    </location>
</feature>
<evidence type="ECO:0000256" key="10">
    <source>
        <dbReference type="SAM" id="MobiDB-lite"/>
    </source>
</evidence>
<evidence type="ECO:0000256" key="5">
    <source>
        <dbReference type="ARBA" id="ARBA00023029"/>
    </source>
</evidence>
<comment type="catalytic activity">
    <reaction evidence="1 8 9">
        <text>ATP-dependent breakage, passage and rejoining of double-stranded DNA.</text>
        <dbReference type="EC" id="5.6.2.2"/>
    </reaction>
</comment>
<dbReference type="Gene3D" id="3.90.199.10">
    <property type="entry name" value="Topoisomerase II, domain 5"/>
    <property type="match status" value="1"/>
</dbReference>
<dbReference type="InterPro" id="IPR013757">
    <property type="entry name" value="Topo_IIA_A_a_sf"/>
</dbReference>
<protein>
    <recommendedName>
        <fullName evidence="8">DNA gyrase subunit A</fullName>
        <ecNumber evidence="8">5.6.2.2</ecNumber>
    </recommendedName>
</protein>
<evidence type="ECO:0000313" key="13">
    <source>
        <dbReference type="Proteomes" id="UP000632498"/>
    </source>
</evidence>
<dbReference type="EMBL" id="BMHV01000024">
    <property type="protein sequence ID" value="GGF72370.1"/>
    <property type="molecule type" value="Genomic_DNA"/>
</dbReference>
<dbReference type="InterPro" id="IPR050220">
    <property type="entry name" value="Type_II_DNA_Topoisomerases"/>
</dbReference>
<dbReference type="GO" id="GO:0005694">
    <property type="term" value="C:chromosome"/>
    <property type="evidence" value="ECO:0007669"/>
    <property type="project" value="InterPro"/>
</dbReference>
<feature type="region of interest" description="Disordered" evidence="10">
    <location>
        <begin position="904"/>
        <end position="950"/>
    </location>
</feature>
<dbReference type="FunFam" id="3.90.199.10:FF:000001">
    <property type="entry name" value="DNA gyrase subunit A"/>
    <property type="match status" value="1"/>
</dbReference>
<feature type="active site" description="O-(5'-phospho-DNA)-tyrosine intermediate" evidence="8 9">
    <location>
        <position position="148"/>
    </location>
</feature>
<organism evidence="12 13">
    <name type="scientific">Terasakiella brassicae</name>
    <dbReference type="NCBI Taxonomy" id="1634917"/>
    <lineage>
        <taxon>Bacteria</taxon>
        <taxon>Pseudomonadati</taxon>
        <taxon>Pseudomonadota</taxon>
        <taxon>Alphaproteobacteria</taxon>
        <taxon>Rhodospirillales</taxon>
        <taxon>Terasakiellaceae</taxon>
        <taxon>Terasakiella</taxon>
    </lineage>
</organism>
<evidence type="ECO:0000256" key="4">
    <source>
        <dbReference type="ARBA" id="ARBA00022840"/>
    </source>
</evidence>
<evidence type="ECO:0000256" key="1">
    <source>
        <dbReference type="ARBA" id="ARBA00000185"/>
    </source>
</evidence>
<comment type="subcellular location">
    <subcellularLocation>
        <location evidence="8">Cytoplasm</location>
    </subcellularLocation>
</comment>
<dbReference type="GO" id="GO:0009330">
    <property type="term" value="C:DNA topoisomerase type II (double strand cut, ATP-hydrolyzing) complex"/>
    <property type="evidence" value="ECO:0007669"/>
    <property type="project" value="TreeGrafter"/>
</dbReference>
<evidence type="ECO:0000256" key="9">
    <source>
        <dbReference type="PROSITE-ProRule" id="PRU01384"/>
    </source>
</evidence>
<dbReference type="GO" id="GO:0006261">
    <property type="term" value="P:DNA-templated DNA replication"/>
    <property type="evidence" value="ECO:0007669"/>
    <property type="project" value="UniProtKB-UniRule"/>
</dbReference>
<reference evidence="12" key="2">
    <citation type="submission" date="2020-09" db="EMBL/GenBank/DDBJ databases">
        <authorList>
            <person name="Sun Q."/>
            <person name="Zhou Y."/>
        </authorList>
    </citation>
    <scope>NUCLEOTIDE SEQUENCE</scope>
    <source>
        <strain evidence="12">CGMCC 1.15254</strain>
    </source>
</reference>
<gene>
    <name evidence="8 12" type="primary">gyrA</name>
    <name evidence="12" type="ORF">GCM10011332_27940</name>
</gene>
<evidence type="ECO:0000256" key="8">
    <source>
        <dbReference type="HAMAP-Rule" id="MF_01897"/>
    </source>
</evidence>
<dbReference type="PANTHER" id="PTHR43493">
    <property type="entry name" value="DNA GYRASE/TOPOISOMERASE SUBUNIT A"/>
    <property type="match status" value="1"/>
</dbReference>
<dbReference type="PROSITE" id="PS52040">
    <property type="entry name" value="TOPO_IIA"/>
    <property type="match status" value="1"/>
</dbReference>
<dbReference type="GO" id="GO:0006265">
    <property type="term" value="P:DNA topological change"/>
    <property type="evidence" value="ECO:0007669"/>
    <property type="project" value="UniProtKB-UniRule"/>
</dbReference>
<dbReference type="Gene3D" id="1.10.268.10">
    <property type="entry name" value="Topoisomerase, domain 3"/>
    <property type="match status" value="1"/>
</dbReference>
<comment type="subunit">
    <text evidence="8">Heterotetramer, composed of two GyrA and two GyrB chains. In the heterotetramer, GyrA contains the active site tyrosine that forms a transient covalent intermediate with DNA, while GyrB binds cofactors and catalyzes ATP hydrolysis.</text>
</comment>
<dbReference type="Pfam" id="PF00521">
    <property type="entry name" value="DNA_topoisoIV"/>
    <property type="match status" value="1"/>
</dbReference>
<dbReference type="CDD" id="cd00187">
    <property type="entry name" value="TOP4c"/>
    <property type="match status" value="1"/>
</dbReference>
<dbReference type="GO" id="GO:0034335">
    <property type="term" value="F:DNA negative supercoiling activity"/>
    <property type="evidence" value="ECO:0007669"/>
    <property type="project" value="UniProtKB-ARBA"/>
</dbReference>
<dbReference type="NCBIfam" id="TIGR01063">
    <property type="entry name" value="gyrA"/>
    <property type="match status" value="1"/>
</dbReference>
<dbReference type="InterPro" id="IPR035516">
    <property type="entry name" value="Gyrase/topoIV_suA_C"/>
</dbReference>
<name>A0A917C5X0_9PROT</name>
<evidence type="ECO:0000256" key="6">
    <source>
        <dbReference type="ARBA" id="ARBA00023125"/>
    </source>
</evidence>
<evidence type="ECO:0000313" key="12">
    <source>
        <dbReference type="EMBL" id="GGF72370.1"/>
    </source>
</evidence>
<dbReference type="Proteomes" id="UP000632498">
    <property type="component" value="Unassembled WGS sequence"/>
</dbReference>
<evidence type="ECO:0000256" key="7">
    <source>
        <dbReference type="ARBA" id="ARBA00023235"/>
    </source>
</evidence>
<accession>A0A917C5X0</accession>
<keyword evidence="5 8" id="KW-0799">Topoisomerase</keyword>
<comment type="miscellaneous">
    <text evidence="8">Few gyrases are as efficient as E.coli at forming negative supercoils. Not all organisms have 2 type II topoisomerases; in organisms with a single type II topoisomerase this enzyme also has to decatenate newly replicated chromosomes.</text>
</comment>
<proteinExistence type="inferred from homology"/>
<dbReference type="Gene3D" id="3.30.1360.40">
    <property type="match status" value="1"/>
</dbReference>
<dbReference type="InterPro" id="IPR005743">
    <property type="entry name" value="GyrA"/>
</dbReference>
<dbReference type="AlphaFoldDB" id="A0A917C5X0"/>
<dbReference type="FunFam" id="3.30.1360.40:FF:000002">
    <property type="entry name" value="DNA gyrase subunit A"/>
    <property type="match status" value="1"/>
</dbReference>
<keyword evidence="13" id="KW-1185">Reference proteome</keyword>
<comment type="similarity">
    <text evidence="2 8">Belongs to the type II topoisomerase GyrA/ParC subunit family.</text>
</comment>
<dbReference type="InterPro" id="IPR013760">
    <property type="entry name" value="Topo_IIA-like_dom_sf"/>
</dbReference>
<dbReference type="GO" id="GO:0005737">
    <property type="term" value="C:cytoplasm"/>
    <property type="evidence" value="ECO:0007669"/>
    <property type="project" value="UniProtKB-SubCell"/>
</dbReference>
<evidence type="ECO:0000259" key="11">
    <source>
        <dbReference type="PROSITE" id="PS52040"/>
    </source>
</evidence>
<keyword evidence="6 8" id="KW-0238">DNA-binding</keyword>
<dbReference type="HAMAP" id="MF_01897">
    <property type="entry name" value="GyrA"/>
    <property type="match status" value="1"/>
</dbReference>
<feature type="compositionally biased region" description="Polar residues" evidence="10">
    <location>
        <begin position="921"/>
        <end position="939"/>
    </location>
</feature>
<keyword evidence="4 8" id="KW-0067">ATP-binding</keyword>
<dbReference type="SUPFAM" id="SSF56719">
    <property type="entry name" value="Type II DNA topoisomerase"/>
    <property type="match status" value="1"/>
</dbReference>
<dbReference type="Gene3D" id="2.120.10.90">
    <property type="entry name" value="DNA gyrase/topoisomerase IV, subunit A, C-terminal"/>
    <property type="match status" value="1"/>
</dbReference>
<dbReference type="InterPro" id="IPR006691">
    <property type="entry name" value="GyrA/parC_rep"/>
</dbReference>
<feature type="compositionally biased region" description="Acidic residues" evidence="10">
    <location>
        <begin position="905"/>
        <end position="920"/>
    </location>
</feature>
<dbReference type="GO" id="GO:0003677">
    <property type="term" value="F:DNA binding"/>
    <property type="evidence" value="ECO:0007669"/>
    <property type="project" value="UniProtKB-UniRule"/>
</dbReference>
<keyword evidence="3 8" id="KW-0547">Nucleotide-binding</keyword>
<keyword evidence="8" id="KW-0963">Cytoplasm</keyword>
<feature type="short sequence motif" description="GyrA-box" evidence="8">
    <location>
        <begin position="577"/>
        <end position="583"/>
    </location>
</feature>
<dbReference type="NCBIfam" id="NF004044">
    <property type="entry name" value="PRK05561.1"/>
    <property type="match status" value="1"/>
</dbReference>
<comment type="function">
    <text evidence="8">A type II topoisomerase that negatively supercoils closed circular double-stranded (ds) DNA in an ATP-dependent manner to modulate DNA topology and maintain chromosomes in an underwound state. Negative supercoiling favors strand separation, and DNA replication, transcription, recombination and repair, all of which involve strand separation. Also able to catalyze the interconversion of other topological isomers of dsDNA rings, including catenanes and knotted rings. Type II topoisomerases break and join 2 DNA strands simultaneously in an ATP-dependent manner.</text>
</comment>
<dbReference type="InterPro" id="IPR002205">
    <property type="entry name" value="Topo_IIA_dom_A"/>
</dbReference>
<dbReference type="GO" id="GO:0005524">
    <property type="term" value="F:ATP binding"/>
    <property type="evidence" value="ECO:0007669"/>
    <property type="project" value="UniProtKB-UniRule"/>
</dbReference>
<dbReference type="NCBIfam" id="NF004043">
    <property type="entry name" value="PRK05560.1"/>
    <property type="match status" value="1"/>
</dbReference>
<dbReference type="PANTHER" id="PTHR43493:SF5">
    <property type="entry name" value="DNA GYRASE SUBUNIT A, CHLOROPLASTIC_MITOCHONDRIAL"/>
    <property type="match status" value="1"/>
</dbReference>
<dbReference type="SUPFAM" id="SSF101904">
    <property type="entry name" value="GyrA/ParC C-terminal domain-like"/>
    <property type="match status" value="1"/>
</dbReference>
<comment type="caution">
    <text evidence="12">The sequence shown here is derived from an EMBL/GenBank/DDBJ whole genome shotgun (WGS) entry which is preliminary data.</text>
</comment>
<reference evidence="12" key="1">
    <citation type="journal article" date="2014" name="Int. J. Syst. Evol. Microbiol.">
        <title>Complete genome sequence of Corynebacterium casei LMG S-19264T (=DSM 44701T), isolated from a smear-ripened cheese.</title>
        <authorList>
            <consortium name="US DOE Joint Genome Institute (JGI-PGF)"/>
            <person name="Walter F."/>
            <person name="Albersmeier A."/>
            <person name="Kalinowski J."/>
            <person name="Ruckert C."/>
        </authorList>
    </citation>
    <scope>NUCLEOTIDE SEQUENCE</scope>
    <source>
        <strain evidence="12">CGMCC 1.15254</strain>
    </source>
</reference>
<keyword evidence="7 8" id="KW-0413">Isomerase</keyword>
<sequence>MFYPFEKHAFNEDITDWVSHLTSDNEQTPSRMDIAPVSIVDEMRSSYLDYAMSVIVSRALPDVRDGLKPVHRRILYAMKESGYEYNKPYRKSARIVGDVMGKYHPHGDSAIYDAMVRMAQDFSMRLPLIDGQGNFGSMDGDPPAAMRYTEARMDKAAHNLIADIDKETVDFKANYDDSTVEPSVLPAQFPNLLVNGAGGIAVGMATNIPPHNLGELIDACCALIDDPHLSIDDLIRDYVFGPDFPTGGIILGQSGLRSAFHTGRGSVIMRGRTEIEEIRKDRMAIIITEVPYQVNKARMIETMAGLVRDKKIEGISDLRDESDRHGVRVVVEIKKGHHPEIVLNQLFKFTPLQTSFGVNMLALNQGRPELMNLKQILQAFIAFREEVITRRTVYELGKARDKAHVLAGLAVAVVNIDEIIALIRQAADPQIARAALMERAWEAGEVEPLIQLLDEPDRQVVDGKYKLSETQAKAILDLRLHKLTGLERDKIANDLRELGAEIEEYLSILRSREKLMTLMRNELLDMRTQFATPRRSEIQEAEFEHDIEDLIQREDMVVTVTNSGYIKRVPLDTYRAQRRGGKGRSGMSTKEEDIVEKVFVANTHTPLLFFSSSGMVYKMKVYRLPLGNPQSKGKAMVNLLPLDEGETISTVMELPEDESIAKDMHIMFSTASGGVRRNLLSDFTNVKANGKIAMKLDEGDSMVAVSVCSPEDHVFLTTHNGQCIRFAVEDVRVFAGRNSTGVRGIRLQGEDRVISMSILHGGKWTSEERDSYLRYANAKRRGEEVVAEGLSEEQIAEMEAAEEFLLSVTERGFGKRSSSFEYRTTGRGGKGIANIEMSERNGKVAASFPVEVEDEIIMVTDGGQLIRTGVDQIRIAGRKTQGVTLFRVAEGESVVSVSCFRDMGDDSDIDVEGGDTEATSENETPSTEGMEQQAEQTADIQEGTDEGVEG</sequence>
<dbReference type="InterPro" id="IPR013758">
    <property type="entry name" value="Topo_IIA_A/C_ab"/>
</dbReference>
<dbReference type="Pfam" id="PF03989">
    <property type="entry name" value="DNA_gyraseA_C"/>
    <property type="match status" value="6"/>
</dbReference>
<evidence type="ECO:0000256" key="3">
    <source>
        <dbReference type="ARBA" id="ARBA00022741"/>
    </source>
</evidence>